<accession>A0ABU6ZNS0</accession>
<evidence type="ECO:0000313" key="3">
    <source>
        <dbReference type="Proteomes" id="UP001341840"/>
    </source>
</evidence>
<keyword evidence="3" id="KW-1185">Reference proteome</keyword>
<sequence>GNQETPAPLVHEPPQAPMAVQGMPSRGRGMRQKQPVRRRVKRKSPPPSAPPKHSEIEGPSQETLVGASAATQKIFRFMQTPWLHKQL</sequence>
<name>A0ABU6ZNS0_9FABA</name>
<gene>
    <name evidence="2" type="ORF">PIB30_075063</name>
</gene>
<dbReference type="EMBL" id="JASCZI010272808">
    <property type="protein sequence ID" value="MED6223555.1"/>
    <property type="molecule type" value="Genomic_DNA"/>
</dbReference>
<feature type="region of interest" description="Disordered" evidence="1">
    <location>
        <begin position="1"/>
        <end position="62"/>
    </location>
</feature>
<feature type="non-terminal residue" evidence="2">
    <location>
        <position position="1"/>
    </location>
</feature>
<reference evidence="2 3" key="1">
    <citation type="journal article" date="2023" name="Plants (Basel)">
        <title>Bridging the Gap: Combining Genomics and Transcriptomics Approaches to Understand Stylosanthes scabra, an Orphan Legume from the Brazilian Caatinga.</title>
        <authorList>
            <person name="Ferreira-Neto J.R.C."/>
            <person name="da Silva M.D."/>
            <person name="Binneck E."/>
            <person name="de Melo N.F."/>
            <person name="da Silva R.H."/>
            <person name="de Melo A.L.T.M."/>
            <person name="Pandolfi V."/>
            <person name="Bustamante F.O."/>
            <person name="Brasileiro-Vidal A.C."/>
            <person name="Benko-Iseppon A.M."/>
        </authorList>
    </citation>
    <scope>NUCLEOTIDE SEQUENCE [LARGE SCALE GENOMIC DNA]</scope>
    <source>
        <tissue evidence="2">Leaves</tissue>
    </source>
</reference>
<organism evidence="2 3">
    <name type="scientific">Stylosanthes scabra</name>
    <dbReference type="NCBI Taxonomy" id="79078"/>
    <lineage>
        <taxon>Eukaryota</taxon>
        <taxon>Viridiplantae</taxon>
        <taxon>Streptophyta</taxon>
        <taxon>Embryophyta</taxon>
        <taxon>Tracheophyta</taxon>
        <taxon>Spermatophyta</taxon>
        <taxon>Magnoliopsida</taxon>
        <taxon>eudicotyledons</taxon>
        <taxon>Gunneridae</taxon>
        <taxon>Pentapetalae</taxon>
        <taxon>rosids</taxon>
        <taxon>fabids</taxon>
        <taxon>Fabales</taxon>
        <taxon>Fabaceae</taxon>
        <taxon>Papilionoideae</taxon>
        <taxon>50 kb inversion clade</taxon>
        <taxon>dalbergioids sensu lato</taxon>
        <taxon>Dalbergieae</taxon>
        <taxon>Pterocarpus clade</taxon>
        <taxon>Stylosanthes</taxon>
    </lineage>
</organism>
<protein>
    <submittedName>
        <fullName evidence="2">Uncharacterized protein</fullName>
    </submittedName>
</protein>
<dbReference type="Proteomes" id="UP001341840">
    <property type="component" value="Unassembled WGS sequence"/>
</dbReference>
<proteinExistence type="predicted"/>
<evidence type="ECO:0000256" key="1">
    <source>
        <dbReference type="SAM" id="MobiDB-lite"/>
    </source>
</evidence>
<feature type="compositionally biased region" description="Basic residues" evidence="1">
    <location>
        <begin position="28"/>
        <end position="44"/>
    </location>
</feature>
<comment type="caution">
    <text evidence="2">The sequence shown here is derived from an EMBL/GenBank/DDBJ whole genome shotgun (WGS) entry which is preliminary data.</text>
</comment>
<evidence type="ECO:0000313" key="2">
    <source>
        <dbReference type="EMBL" id="MED6223555.1"/>
    </source>
</evidence>